<sequence>MLTGDQLAVAIASAPVLLLALLWAAGDLVRLWAQQRPAARPRGTARRALGDLLGALLLSAAWGFLGLSTLCDALGKRAAGQRYGGGR</sequence>
<keyword evidence="3" id="KW-1185">Reference proteome</keyword>
<organism evidence="2 3">
    <name type="scientific">Methylobacterium nodulans (strain LMG 21967 / CNCM I-2342 / ORS 2060)</name>
    <dbReference type="NCBI Taxonomy" id="460265"/>
    <lineage>
        <taxon>Bacteria</taxon>
        <taxon>Pseudomonadati</taxon>
        <taxon>Pseudomonadota</taxon>
        <taxon>Alphaproteobacteria</taxon>
        <taxon>Hyphomicrobiales</taxon>
        <taxon>Methylobacteriaceae</taxon>
        <taxon>Methylobacterium</taxon>
    </lineage>
</organism>
<gene>
    <name evidence="2" type="ordered locus">Mnod_6977</name>
</gene>
<dbReference type="EMBL" id="CP001349">
    <property type="protein sequence ID" value="ACL61719.1"/>
    <property type="molecule type" value="Genomic_DNA"/>
</dbReference>
<evidence type="ECO:0000313" key="3">
    <source>
        <dbReference type="Proteomes" id="UP000008207"/>
    </source>
</evidence>
<keyword evidence="1" id="KW-0812">Transmembrane</keyword>
<keyword evidence="1" id="KW-1133">Transmembrane helix</keyword>
<proteinExistence type="predicted"/>
<feature type="transmembrane region" description="Helical" evidence="1">
    <location>
        <begin position="48"/>
        <end position="67"/>
    </location>
</feature>
<reference evidence="2 3" key="1">
    <citation type="submission" date="2009-01" db="EMBL/GenBank/DDBJ databases">
        <title>Complete sequence of chromosome of Methylobacterium nodulans ORS 2060.</title>
        <authorList>
            <consortium name="US DOE Joint Genome Institute"/>
            <person name="Lucas S."/>
            <person name="Copeland A."/>
            <person name="Lapidus A."/>
            <person name="Glavina del Rio T."/>
            <person name="Dalin E."/>
            <person name="Tice H."/>
            <person name="Bruce D."/>
            <person name="Goodwin L."/>
            <person name="Pitluck S."/>
            <person name="Sims D."/>
            <person name="Brettin T."/>
            <person name="Detter J.C."/>
            <person name="Han C."/>
            <person name="Larimer F."/>
            <person name="Land M."/>
            <person name="Hauser L."/>
            <person name="Kyrpides N."/>
            <person name="Ivanova N."/>
            <person name="Marx C.J."/>
            <person name="Richardson P."/>
        </authorList>
    </citation>
    <scope>NUCLEOTIDE SEQUENCE [LARGE SCALE GENOMIC DNA]</scope>
    <source>
        <strain evidence="3">LMG 21967 / CNCM I-2342 / ORS 2060</strain>
    </source>
</reference>
<keyword evidence="1" id="KW-0472">Membrane</keyword>
<dbReference type="RefSeq" id="WP_015933282.1">
    <property type="nucleotide sequence ID" value="NC_011894.1"/>
</dbReference>
<evidence type="ECO:0000313" key="2">
    <source>
        <dbReference type="EMBL" id="ACL61719.1"/>
    </source>
</evidence>
<name>B8IHQ6_METNO</name>
<dbReference type="AlphaFoldDB" id="B8IHQ6"/>
<dbReference type="Proteomes" id="UP000008207">
    <property type="component" value="Chromosome"/>
</dbReference>
<evidence type="ECO:0000256" key="1">
    <source>
        <dbReference type="SAM" id="Phobius"/>
    </source>
</evidence>
<dbReference type="KEGG" id="mno:Mnod_6977"/>
<accession>B8IHQ6</accession>
<dbReference type="HOGENOM" id="CLU_2554380_0_0_5"/>
<protein>
    <submittedName>
        <fullName evidence="2">Uncharacterized protein</fullName>
    </submittedName>
</protein>
<dbReference type="STRING" id="460265.Mnod_6977"/>